<evidence type="ECO:0000313" key="2">
    <source>
        <dbReference type="EMBL" id="KAG2573733.1"/>
    </source>
</evidence>
<dbReference type="PANTHER" id="PTHR36025:SF1">
    <property type="entry name" value="DIHYDROOROTATE DEHYDROGENASE (DUF3598)"/>
    <property type="match status" value="1"/>
</dbReference>
<reference evidence="2" key="1">
    <citation type="submission" date="2020-05" db="EMBL/GenBank/DDBJ databases">
        <title>WGS assembly of Panicum virgatum.</title>
        <authorList>
            <person name="Lovell J.T."/>
            <person name="Jenkins J."/>
            <person name="Shu S."/>
            <person name="Juenger T.E."/>
            <person name="Schmutz J."/>
        </authorList>
    </citation>
    <scope>NUCLEOTIDE SEQUENCE</scope>
    <source>
        <strain evidence="2">AP13</strain>
    </source>
</reference>
<name>A0A8T0QJ98_PANVG</name>
<feature type="region of interest" description="Disordered" evidence="1">
    <location>
        <begin position="1"/>
        <end position="96"/>
    </location>
</feature>
<dbReference type="AlphaFoldDB" id="A0A8T0QJ98"/>
<dbReference type="OrthoDB" id="1929023at2759"/>
<dbReference type="InterPro" id="IPR012674">
    <property type="entry name" value="Calycin"/>
</dbReference>
<dbReference type="SUPFAM" id="SSF50814">
    <property type="entry name" value="Lipocalins"/>
    <property type="match status" value="1"/>
</dbReference>
<dbReference type="EMBL" id="CM029049">
    <property type="protein sequence ID" value="KAG2573733.1"/>
    <property type="molecule type" value="Genomic_DNA"/>
</dbReference>
<evidence type="ECO:0000313" key="3">
    <source>
        <dbReference type="Proteomes" id="UP000823388"/>
    </source>
</evidence>
<dbReference type="Proteomes" id="UP000823388">
    <property type="component" value="Chromosome 7K"/>
</dbReference>
<comment type="caution">
    <text evidence="2">The sequence shown here is derived from an EMBL/GenBank/DDBJ whole genome shotgun (WGS) entry which is preliminary data.</text>
</comment>
<accession>A0A8T0QJ98</accession>
<gene>
    <name evidence="2" type="ORF">PVAP13_7KG273300</name>
</gene>
<keyword evidence="3" id="KW-1185">Reference proteome</keyword>
<evidence type="ECO:0000256" key="1">
    <source>
        <dbReference type="SAM" id="MobiDB-lite"/>
    </source>
</evidence>
<feature type="compositionally biased region" description="Basic and acidic residues" evidence="1">
    <location>
        <begin position="57"/>
        <end position="67"/>
    </location>
</feature>
<feature type="compositionally biased region" description="Basic residues" evidence="1">
    <location>
        <begin position="68"/>
        <end position="79"/>
    </location>
</feature>
<protein>
    <submittedName>
        <fullName evidence="2">Uncharacterized protein</fullName>
    </submittedName>
</protein>
<organism evidence="2 3">
    <name type="scientific">Panicum virgatum</name>
    <name type="common">Blackwell switchgrass</name>
    <dbReference type="NCBI Taxonomy" id="38727"/>
    <lineage>
        <taxon>Eukaryota</taxon>
        <taxon>Viridiplantae</taxon>
        <taxon>Streptophyta</taxon>
        <taxon>Embryophyta</taxon>
        <taxon>Tracheophyta</taxon>
        <taxon>Spermatophyta</taxon>
        <taxon>Magnoliopsida</taxon>
        <taxon>Liliopsida</taxon>
        <taxon>Poales</taxon>
        <taxon>Poaceae</taxon>
        <taxon>PACMAD clade</taxon>
        <taxon>Panicoideae</taxon>
        <taxon>Panicodae</taxon>
        <taxon>Paniceae</taxon>
        <taxon>Panicinae</taxon>
        <taxon>Panicum</taxon>
        <taxon>Panicum sect. Hiantes</taxon>
    </lineage>
</organism>
<dbReference type="PANTHER" id="PTHR36025">
    <property type="entry name" value="DIHYDROOROTATE DEHYDROGENASE (DUF3598)"/>
    <property type="match status" value="1"/>
</dbReference>
<sequence length="470" mass="51920">MQPPCLGACGGGGLTVPAPHRRASSSCGVAPPRASVSCSAGGGKASPRGKENVWSVDNERAAKEAGRGLKHRRRRRPGGRRLPPPPPRRKGKDADSRILVSGAMLVEVETVLQTQEPVIKPSWDTFASSLSGNWKGVGAVFSPITAEMEPVGVGNKEEYLYDCYTLSHIERSFDSSHGSEIRRRTNWVPINPFGEAVKQIRSYDGGSYDASSGNGTADLPSYESFDLNKSAVLDEETFDMEPGIVFFEDGSYSRGPVDIALGEYDESKYFLSPTYKFEQCLVKGCHNRLRIVHTIEFNEGGANIQIVRVAVYEEKWASPANIHVEDDTLVELKPFSRRSRTKPSELTGSCKVYEASATPIFSDETQELEGGAPFVYLCMETVKKRTLPESSVFFGEEEMLDMQDVTVLWLPGGVTAYVDINEDGVLCIGVGWYSEEGINLVMERDYGTDGRLREVRTKTEVKRRWYQSVP</sequence>
<proteinExistence type="predicted"/>